<dbReference type="KEGG" id="sgra:EX895_001143"/>
<feature type="region of interest" description="Disordered" evidence="1">
    <location>
        <begin position="693"/>
        <end position="717"/>
    </location>
</feature>
<feature type="region of interest" description="Disordered" evidence="1">
    <location>
        <begin position="601"/>
        <end position="634"/>
    </location>
</feature>
<evidence type="ECO:0000313" key="4">
    <source>
        <dbReference type="Proteomes" id="UP000306050"/>
    </source>
</evidence>
<proteinExistence type="predicted"/>
<dbReference type="EMBL" id="SRRM01000003">
    <property type="protein sequence ID" value="TKY89846.1"/>
    <property type="molecule type" value="Genomic_DNA"/>
</dbReference>
<evidence type="ECO:0000256" key="1">
    <source>
        <dbReference type="SAM" id="MobiDB-lite"/>
    </source>
</evidence>
<feature type="region of interest" description="Disordered" evidence="1">
    <location>
        <begin position="519"/>
        <end position="579"/>
    </location>
</feature>
<feature type="region of interest" description="Disordered" evidence="1">
    <location>
        <begin position="494"/>
        <end position="513"/>
    </location>
</feature>
<evidence type="ECO:0000313" key="3">
    <source>
        <dbReference type="EMBL" id="TKY89846.1"/>
    </source>
</evidence>
<feature type="compositionally biased region" description="Polar residues" evidence="1">
    <location>
        <begin position="1"/>
        <end position="11"/>
    </location>
</feature>
<feature type="compositionally biased region" description="Polar residues" evidence="1">
    <location>
        <begin position="601"/>
        <end position="621"/>
    </location>
</feature>
<keyword evidence="2" id="KW-1133">Transmembrane helix</keyword>
<comment type="caution">
    <text evidence="3">The sequence shown here is derived from an EMBL/GenBank/DDBJ whole genome shotgun (WGS) entry which is preliminary data.</text>
</comment>
<reference evidence="3 4" key="1">
    <citation type="submission" date="2019-05" db="EMBL/GenBank/DDBJ databases">
        <title>Sporisorium graminicola CBS 10092 draft sequencing and annotation.</title>
        <authorList>
            <person name="Solano-Gonzalez S."/>
            <person name="Caddick M.X."/>
            <person name="Darby A."/>
        </authorList>
    </citation>
    <scope>NUCLEOTIDE SEQUENCE [LARGE SCALE GENOMIC DNA]</scope>
    <source>
        <strain evidence="3 4">CBS 10092</strain>
    </source>
</reference>
<name>A0A4U7KZK8_9BASI</name>
<feature type="compositionally biased region" description="Polar residues" evidence="1">
    <location>
        <begin position="697"/>
        <end position="708"/>
    </location>
</feature>
<protein>
    <submittedName>
        <fullName evidence="3">Uncharacterized protein</fullName>
    </submittedName>
</protein>
<dbReference type="Proteomes" id="UP000306050">
    <property type="component" value="Chromosome SGRAM_10"/>
</dbReference>
<accession>A0A4U7KZK8</accession>
<keyword evidence="4" id="KW-1185">Reference proteome</keyword>
<dbReference type="GeneID" id="40724038"/>
<dbReference type="RefSeq" id="XP_029741831.1">
    <property type="nucleotide sequence ID" value="XM_029881743.1"/>
</dbReference>
<sequence length="717" mass="77692">MLQSNVDTSFKLQPAPRPKSKNRHQDPPPLATLTVNTSPNTLAQRKTGSPASSESISVHSCFEDDEDEAVTPKASLFNVPLLADTPARSRPRSFTTSFTSSKTTNSVSRLLAAMSFPISPRRSMPAVAPSHPFPSATVTLVLSDTSPTPSTPLFPHRTLMRSLSSTCVAKSPTSPGAMLRKRRLGWRGTLSAQRYDETAILMSPSSPLTPRRAEALHTPTQASIASVLSASGGGKEETKTEPLSATLKALGAKRRTERFTTCVPVQSPFNNEFDTLHLDLTSPQGTSANRENLELMMAEHTIFHLPTWVRFEANHHTRMRVAQENRQAVVEYAQLHKALLQKQQLPGDTLAVGGDTLPKTSQLGDVAPSSPNGDLLAGFDLGAPPQEEQPKEEAMEEGDCVVSVVRRPTMAAMREMDEGGGKGKVNVLGAIRSAWPPFRPQRRIKAQFDQEPYPRKALLLAPSRNPAVVEDDRARRDGWGGVLTRASWFPSLTKGPLVSPPPPASSSAKTKGLKTMMLQPVRGNPPMEDEWEDVEEPSQPAKAVEQRSFLELHDAPRFFNRPPLSPPRRPWLTRPRATSRQYTLDTWQSGVPLKSIPFPSSHASNDEVSSQLISKGTSSVENRPLPSGARKTSSSKRARVAIGAIALILVLAVVANVVIISRAHSAAHPQLQSAGGAGNVTVRVAYDPLVGPLRPTRSAQDASRQSTIAKAAQLSEP</sequence>
<feature type="region of interest" description="Disordered" evidence="1">
    <location>
        <begin position="1"/>
        <end position="64"/>
    </location>
</feature>
<dbReference type="AlphaFoldDB" id="A0A4U7KZK8"/>
<feature type="compositionally biased region" description="Basic and acidic residues" evidence="1">
    <location>
        <begin position="544"/>
        <end position="556"/>
    </location>
</feature>
<gene>
    <name evidence="3" type="ORF">EX895_001143</name>
</gene>
<organism evidence="3 4">
    <name type="scientific">Sporisorium graminicola</name>
    <dbReference type="NCBI Taxonomy" id="280036"/>
    <lineage>
        <taxon>Eukaryota</taxon>
        <taxon>Fungi</taxon>
        <taxon>Dikarya</taxon>
        <taxon>Basidiomycota</taxon>
        <taxon>Ustilaginomycotina</taxon>
        <taxon>Ustilaginomycetes</taxon>
        <taxon>Ustilaginales</taxon>
        <taxon>Ustilaginaceae</taxon>
        <taxon>Sporisorium</taxon>
    </lineage>
</organism>
<feature type="compositionally biased region" description="Polar residues" evidence="1">
    <location>
        <begin position="33"/>
        <end position="58"/>
    </location>
</feature>
<feature type="compositionally biased region" description="Acidic residues" evidence="1">
    <location>
        <begin position="527"/>
        <end position="536"/>
    </location>
</feature>
<dbReference type="OrthoDB" id="2555377at2759"/>
<feature type="transmembrane region" description="Helical" evidence="2">
    <location>
        <begin position="640"/>
        <end position="660"/>
    </location>
</feature>
<evidence type="ECO:0000256" key="2">
    <source>
        <dbReference type="SAM" id="Phobius"/>
    </source>
</evidence>
<keyword evidence="2" id="KW-0472">Membrane</keyword>
<keyword evidence="2" id="KW-0812">Transmembrane</keyword>